<feature type="transmembrane region" description="Helical" evidence="1">
    <location>
        <begin position="110"/>
        <end position="132"/>
    </location>
</feature>
<feature type="transmembrane region" description="Helical" evidence="1">
    <location>
        <begin position="32"/>
        <end position="56"/>
    </location>
</feature>
<feature type="transmembrane region" description="Helical" evidence="1">
    <location>
        <begin position="244"/>
        <end position="263"/>
    </location>
</feature>
<name>A0ABW5EIN9_9GAMM</name>
<feature type="transmembrane region" description="Helical" evidence="1">
    <location>
        <begin position="302"/>
        <end position="323"/>
    </location>
</feature>
<protein>
    <recommendedName>
        <fullName evidence="4">Quinol:cytochrome c oxidoreductase quinone-binding subunit 2</fullName>
    </recommendedName>
</protein>
<dbReference type="PANTHER" id="PTHR43044:SF1">
    <property type="entry name" value="QUINOL:CYTOCHROME C OXIDOREDUCTASE QUINONE-BINDING SUBUNIT 2"/>
    <property type="match status" value="1"/>
</dbReference>
<keyword evidence="1" id="KW-0812">Transmembrane</keyword>
<keyword evidence="3" id="KW-1185">Reference proteome</keyword>
<comment type="caution">
    <text evidence="2">The sequence shown here is derived from an EMBL/GenBank/DDBJ whole genome shotgun (WGS) entry which is preliminary data.</text>
</comment>
<feature type="transmembrane region" description="Helical" evidence="1">
    <location>
        <begin position="173"/>
        <end position="192"/>
    </location>
</feature>
<reference evidence="3" key="1">
    <citation type="journal article" date="2019" name="Int. J. Syst. Evol. Microbiol.">
        <title>The Global Catalogue of Microorganisms (GCM) 10K type strain sequencing project: providing services to taxonomists for standard genome sequencing and annotation.</title>
        <authorList>
            <consortium name="The Broad Institute Genomics Platform"/>
            <consortium name="The Broad Institute Genome Sequencing Center for Infectious Disease"/>
            <person name="Wu L."/>
            <person name="Ma J."/>
        </authorList>
    </citation>
    <scope>NUCLEOTIDE SEQUENCE [LARGE SCALE GENOMIC DNA]</scope>
    <source>
        <strain evidence="3">KCTC 12848</strain>
    </source>
</reference>
<sequence length="341" mass="37336">MNPRTLPLLRIALLALGGLAAALAGGLLAPAWLAAALVWGSLPLGALAILMVHRLTGGRWGETGGTQWLFLAAIMPLFAAALLPLLAGMQSLFPWTQPAETLPQLVRNKLAYLNMPFFILRSLAFFALWLWLARAPGRMPARGLLLWLLALTFFCFDWLMSLEPEFYSDVYGLMLAAETTAAAFAWALLFGMQGMETQARRDIANLWLGVLLGWAFFAFSQYIVIWSANLPDEIGWYIHRSRSIWRAVSVISFALFFALPFAVLLSGRAKGSARWLAFAAASCLLGHTLQIGWLVLPPFDHSGLWSLLLLALLVSLFGAVLFAGHRRSAFVPGTSGEVPHG</sequence>
<keyword evidence="1" id="KW-1133">Transmembrane helix</keyword>
<feature type="transmembrane region" description="Helical" evidence="1">
    <location>
        <begin position="204"/>
        <end position="224"/>
    </location>
</feature>
<evidence type="ECO:0000313" key="3">
    <source>
        <dbReference type="Proteomes" id="UP001597425"/>
    </source>
</evidence>
<dbReference type="PANTHER" id="PTHR43044">
    <property type="match status" value="1"/>
</dbReference>
<proteinExistence type="predicted"/>
<accession>A0ABW5EIN9</accession>
<organism evidence="2 3">
    <name type="scientific">Microbulbifer halophilus</name>
    <dbReference type="NCBI Taxonomy" id="453963"/>
    <lineage>
        <taxon>Bacteria</taxon>
        <taxon>Pseudomonadati</taxon>
        <taxon>Pseudomonadota</taxon>
        <taxon>Gammaproteobacteria</taxon>
        <taxon>Cellvibrionales</taxon>
        <taxon>Microbulbiferaceae</taxon>
        <taxon>Microbulbifer</taxon>
    </lineage>
</organism>
<evidence type="ECO:0008006" key="4">
    <source>
        <dbReference type="Google" id="ProtNLM"/>
    </source>
</evidence>
<feature type="transmembrane region" description="Helical" evidence="1">
    <location>
        <begin position="68"/>
        <end position="90"/>
    </location>
</feature>
<feature type="transmembrane region" description="Helical" evidence="1">
    <location>
        <begin position="275"/>
        <end position="296"/>
    </location>
</feature>
<evidence type="ECO:0000313" key="2">
    <source>
        <dbReference type="EMBL" id="MFD2311890.1"/>
    </source>
</evidence>
<dbReference type="EMBL" id="JBHUJD010000024">
    <property type="protein sequence ID" value="MFD2311890.1"/>
    <property type="molecule type" value="Genomic_DNA"/>
</dbReference>
<dbReference type="RefSeq" id="WP_265722688.1">
    <property type="nucleotide sequence ID" value="NZ_JAPIVK010000027.1"/>
</dbReference>
<keyword evidence="1" id="KW-0472">Membrane</keyword>
<feature type="transmembrane region" description="Helical" evidence="1">
    <location>
        <begin position="144"/>
        <end position="161"/>
    </location>
</feature>
<gene>
    <name evidence="2" type="ORF">ACFSKX_15780</name>
</gene>
<dbReference type="Proteomes" id="UP001597425">
    <property type="component" value="Unassembled WGS sequence"/>
</dbReference>
<evidence type="ECO:0000256" key="1">
    <source>
        <dbReference type="SAM" id="Phobius"/>
    </source>
</evidence>